<evidence type="ECO:0000259" key="1">
    <source>
        <dbReference type="Pfam" id="PF14214"/>
    </source>
</evidence>
<feature type="domain" description="Helitron helicase-like" evidence="1">
    <location>
        <begin position="3"/>
        <end position="200"/>
    </location>
</feature>
<organism evidence="2 3">
    <name type="scientific">Armillaria gallica</name>
    <name type="common">Bulbous honey fungus</name>
    <name type="synonym">Armillaria bulbosa</name>
    <dbReference type="NCBI Taxonomy" id="47427"/>
    <lineage>
        <taxon>Eukaryota</taxon>
        <taxon>Fungi</taxon>
        <taxon>Dikarya</taxon>
        <taxon>Basidiomycota</taxon>
        <taxon>Agaricomycotina</taxon>
        <taxon>Agaricomycetes</taxon>
        <taxon>Agaricomycetidae</taxon>
        <taxon>Agaricales</taxon>
        <taxon>Marasmiineae</taxon>
        <taxon>Physalacriaceae</taxon>
        <taxon>Armillaria</taxon>
    </lineage>
</organism>
<reference evidence="3" key="1">
    <citation type="journal article" date="2017" name="Nat. Ecol. Evol.">
        <title>Genome expansion and lineage-specific genetic innovations in the forest pathogenic fungi Armillaria.</title>
        <authorList>
            <person name="Sipos G."/>
            <person name="Prasanna A.N."/>
            <person name="Walter M.C."/>
            <person name="O'Connor E."/>
            <person name="Balint B."/>
            <person name="Krizsan K."/>
            <person name="Kiss B."/>
            <person name="Hess J."/>
            <person name="Varga T."/>
            <person name="Slot J."/>
            <person name="Riley R."/>
            <person name="Boka B."/>
            <person name="Rigling D."/>
            <person name="Barry K."/>
            <person name="Lee J."/>
            <person name="Mihaltcheva S."/>
            <person name="LaButti K."/>
            <person name="Lipzen A."/>
            <person name="Waldron R."/>
            <person name="Moloney N.M."/>
            <person name="Sperisen C."/>
            <person name="Kredics L."/>
            <person name="Vagvoelgyi C."/>
            <person name="Patrignani A."/>
            <person name="Fitzpatrick D."/>
            <person name="Nagy I."/>
            <person name="Doyle S."/>
            <person name="Anderson J.B."/>
            <person name="Grigoriev I.V."/>
            <person name="Gueldener U."/>
            <person name="Muensterkoetter M."/>
            <person name="Nagy L.G."/>
        </authorList>
    </citation>
    <scope>NUCLEOTIDE SEQUENCE [LARGE SCALE GENOMIC DNA]</scope>
    <source>
        <strain evidence="3">Ar21-2</strain>
    </source>
</reference>
<accession>A0A2H3EQ61</accession>
<gene>
    <name evidence="2" type="ORF">ARMGADRAFT_912487</name>
</gene>
<evidence type="ECO:0000313" key="2">
    <source>
        <dbReference type="EMBL" id="PBL04589.1"/>
    </source>
</evidence>
<dbReference type="InParanoid" id="A0A2H3EQ61"/>
<dbReference type="AlphaFoldDB" id="A0A2H3EQ61"/>
<name>A0A2H3EQ61_ARMGA</name>
<dbReference type="Proteomes" id="UP000217790">
    <property type="component" value="Unassembled WGS sequence"/>
</dbReference>
<proteinExistence type="predicted"/>
<dbReference type="EMBL" id="KZ293644">
    <property type="protein sequence ID" value="PBL04589.1"/>
    <property type="molecule type" value="Genomic_DNA"/>
</dbReference>
<feature type="non-terminal residue" evidence="2">
    <location>
        <position position="201"/>
    </location>
</feature>
<evidence type="ECO:0000313" key="3">
    <source>
        <dbReference type="Proteomes" id="UP000217790"/>
    </source>
</evidence>
<sequence>MYHDKRFQTDIGFPFVAFSHEQIKTSTMGGFLLADKDKFFEISERIHRIDDTVLKSISDRMSKGETVLPVTDAEKDCFQLLNDLNHVAYNVHGSLTSKKYMCNEAYSLMALEGAPSWYFTMAPSDHSHPICIYWADQKMEFDPIPLAEKERVRLITQNPVAGTRFFNFMVQLFITYVLRVGDDVLQGLFRDTSAYYGTVEQ</sequence>
<dbReference type="OrthoDB" id="3254930at2759"/>
<protein>
    <recommendedName>
        <fullName evidence="1">Helitron helicase-like domain-containing protein</fullName>
    </recommendedName>
</protein>
<keyword evidence="3" id="KW-1185">Reference proteome</keyword>
<dbReference type="Pfam" id="PF14214">
    <property type="entry name" value="Helitron_like_N"/>
    <property type="match status" value="1"/>
</dbReference>
<dbReference type="OMA" id="ENTHAFT"/>
<dbReference type="InterPro" id="IPR025476">
    <property type="entry name" value="Helitron_helicase-like"/>
</dbReference>
<dbReference type="STRING" id="47427.A0A2H3EQ61"/>